<dbReference type="SUPFAM" id="SSF50800">
    <property type="entry name" value="PK beta-barrel domain-like"/>
    <property type="match status" value="1"/>
</dbReference>
<organism evidence="2 3">
    <name type="scientific">Bremerella alba</name>
    <dbReference type="NCBI Taxonomy" id="980252"/>
    <lineage>
        <taxon>Bacteria</taxon>
        <taxon>Pseudomonadati</taxon>
        <taxon>Planctomycetota</taxon>
        <taxon>Planctomycetia</taxon>
        <taxon>Pirellulales</taxon>
        <taxon>Pirellulaceae</taxon>
        <taxon>Bremerella</taxon>
    </lineage>
</organism>
<dbReference type="Proteomes" id="UP000551616">
    <property type="component" value="Unassembled WGS sequence"/>
</dbReference>
<keyword evidence="3" id="KW-1185">Reference proteome</keyword>
<accession>A0A7V9A9S0</accession>
<dbReference type="GO" id="GO:0030151">
    <property type="term" value="F:molybdenum ion binding"/>
    <property type="evidence" value="ECO:0007669"/>
    <property type="project" value="InterPro"/>
</dbReference>
<protein>
    <recommendedName>
        <fullName evidence="1">MOSC domain-containing protein</fullName>
    </recommendedName>
</protein>
<feature type="domain" description="MOSC" evidence="1">
    <location>
        <begin position="20"/>
        <end position="148"/>
    </location>
</feature>
<dbReference type="GO" id="GO:0030170">
    <property type="term" value="F:pyridoxal phosphate binding"/>
    <property type="evidence" value="ECO:0007669"/>
    <property type="project" value="InterPro"/>
</dbReference>
<evidence type="ECO:0000259" key="1">
    <source>
        <dbReference type="PROSITE" id="PS51340"/>
    </source>
</evidence>
<dbReference type="Pfam" id="PF03473">
    <property type="entry name" value="MOSC"/>
    <property type="match status" value="1"/>
</dbReference>
<gene>
    <name evidence="2" type="ORF">HOV93_49700</name>
</gene>
<dbReference type="InterPro" id="IPR011037">
    <property type="entry name" value="Pyrv_Knase-like_insert_dom_sf"/>
</dbReference>
<dbReference type="Gene3D" id="2.40.33.20">
    <property type="entry name" value="PK beta-barrel domain-like"/>
    <property type="match status" value="1"/>
</dbReference>
<proteinExistence type="predicted"/>
<dbReference type="RefSeq" id="WP_207399131.1">
    <property type="nucleotide sequence ID" value="NZ_JABRWO010000019.1"/>
</dbReference>
<dbReference type="EMBL" id="JABRWO010000019">
    <property type="protein sequence ID" value="MBA2117767.1"/>
    <property type="molecule type" value="Genomic_DNA"/>
</dbReference>
<dbReference type="InterPro" id="IPR052716">
    <property type="entry name" value="MOSC_domain"/>
</dbReference>
<dbReference type="PROSITE" id="PS51340">
    <property type="entry name" value="MOSC"/>
    <property type="match status" value="1"/>
</dbReference>
<dbReference type="GO" id="GO:0003824">
    <property type="term" value="F:catalytic activity"/>
    <property type="evidence" value="ECO:0007669"/>
    <property type="project" value="InterPro"/>
</dbReference>
<reference evidence="2 3" key="1">
    <citation type="submission" date="2020-05" db="EMBL/GenBank/DDBJ databases">
        <title>Bremerella alba sp. nov., a novel planctomycete isolated from the surface of the macroalga Fucus spiralis.</title>
        <authorList>
            <person name="Godinho O."/>
            <person name="Botelho R."/>
            <person name="Albuquerque L."/>
            <person name="Wiegand S."/>
            <person name="Da Costa M.S."/>
            <person name="Lobo-Da-Cunha A."/>
            <person name="Jogler C."/>
            <person name="Lage O.M."/>
        </authorList>
    </citation>
    <scope>NUCLEOTIDE SEQUENCE [LARGE SCALE GENOMIC DNA]</scope>
    <source>
        <strain evidence="2 3">FF15</strain>
    </source>
</reference>
<sequence length="153" mass="16723">MKLPPGQVVAVCLSTGGIPRLPVESAQLTVAGFENDGHRYDEHYAKNRAVTLFNQEILDQFVPGAEAFPPGSVGENITVARIDLTALEVGTRLLVGETEIQLEKRWKPCHAKNSSSGYSRVNELEHFGFFASVVRPGTVHPNDRIEVPNASDQ</sequence>
<dbReference type="InterPro" id="IPR005302">
    <property type="entry name" value="MoCF_Sase_C"/>
</dbReference>
<dbReference type="PANTHER" id="PTHR36930:SF1">
    <property type="entry name" value="MOSC DOMAIN-CONTAINING PROTEIN"/>
    <property type="match status" value="1"/>
</dbReference>
<name>A0A7V9A9S0_9BACT</name>
<dbReference type="PANTHER" id="PTHR36930">
    <property type="entry name" value="METAL-SULFUR CLUSTER BIOSYNTHESIS PROTEINS YUAD-RELATED"/>
    <property type="match status" value="1"/>
</dbReference>
<evidence type="ECO:0000313" key="2">
    <source>
        <dbReference type="EMBL" id="MBA2117767.1"/>
    </source>
</evidence>
<evidence type="ECO:0000313" key="3">
    <source>
        <dbReference type="Proteomes" id="UP000551616"/>
    </source>
</evidence>
<dbReference type="AlphaFoldDB" id="A0A7V9A9S0"/>
<comment type="caution">
    <text evidence="2">The sequence shown here is derived from an EMBL/GenBank/DDBJ whole genome shotgun (WGS) entry which is preliminary data.</text>
</comment>